<reference evidence="1" key="1">
    <citation type="submission" date="2014-09" db="EMBL/GenBank/DDBJ databases">
        <authorList>
            <person name="Magalhaes I.L.F."/>
            <person name="Oliveira U."/>
            <person name="Santos F.R."/>
            <person name="Vidigal T.H.D.A."/>
            <person name="Brescovit A.D."/>
            <person name="Santos A.J."/>
        </authorList>
    </citation>
    <scope>NUCLEOTIDE SEQUENCE</scope>
    <source>
        <tissue evidence="1">Shoot tissue taken approximately 20 cm above the soil surface</tissue>
    </source>
</reference>
<dbReference type="EMBL" id="GBRH01205675">
    <property type="protein sequence ID" value="JAD92220.1"/>
    <property type="molecule type" value="Transcribed_RNA"/>
</dbReference>
<proteinExistence type="predicted"/>
<evidence type="ECO:0000313" key="1">
    <source>
        <dbReference type="EMBL" id="JAD92220.1"/>
    </source>
</evidence>
<sequence length="14" mass="1644">MDRRINARSPVSLE</sequence>
<accession>A0A0A9E2V5</accession>
<protein>
    <submittedName>
        <fullName evidence="1">Uncharacterized protein</fullName>
    </submittedName>
</protein>
<reference evidence="1" key="2">
    <citation type="journal article" date="2015" name="Data Brief">
        <title>Shoot transcriptome of the giant reed, Arundo donax.</title>
        <authorList>
            <person name="Barrero R.A."/>
            <person name="Guerrero F.D."/>
            <person name="Moolhuijzen P."/>
            <person name="Goolsby J.A."/>
            <person name="Tidwell J."/>
            <person name="Bellgard S.E."/>
            <person name="Bellgard M.I."/>
        </authorList>
    </citation>
    <scope>NUCLEOTIDE SEQUENCE</scope>
    <source>
        <tissue evidence="1">Shoot tissue taken approximately 20 cm above the soil surface</tissue>
    </source>
</reference>
<name>A0A0A9E2V5_ARUDO</name>
<organism evidence="1">
    <name type="scientific">Arundo donax</name>
    <name type="common">Giant reed</name>
    <name type="synonym">Donax arundinaceus</name>
    <dbReference type="NCBI Taxonomy" id="35708"/>
    <lineage>
        <taxon>Eukaryota</taxon>
        <taxon>Viridiplantae</taxon>
        <taxon>Streptophyta</taxon>
        <taxon>Embryophyta</taxon>
        <taxon>Tracheophyta</taxon>
        <taxon>Spermatophyta</taxon>
        <taxon>Magnoliopsida</taxon>
        <taxon>Liliopsida</taxon>
        <taxon>Poales</taxon>
        <taxon>Poaceae</taxon>
        <taxon>PACMAD clade</taxon>
        <taxon>Arundinoideae</taxon>
        <taxon>Arundineae</taxon>
        <taxon>Arundo</taxon>
    </lineage>
</organism>